<accession>A0A4Q7ZCZ3</accession>
<dbReference type="InterPro" id="IPR003607">
    <property type="entry name" value="HD/PDEase_dom"/>
</dbReference>
<dbReference type="OrthoDB" id="2989229at2"/>
<reference evidence="2 3" key="1">
    <citation type="submission" date="2019-02" db="EMBL/GenBank/DDBJ databases">
        <title>Sequencing the genomes of 1000 actinobacteria strains.</title>
        <authorList>
            <person name="Klenk H.-P."/>
        </authorList>
    </citation>
    <scope>NUCLEOTIDE SEQUENCE [LARGE SCALE GENOMIC DNA]</scope>
    <source>
        <strain evidence="2 3">DSM 45162</strain>
    </source>
</reference>
<dbReference type="RefSeq" id="WP_130507774.1">
    <property type="nucleotide sequence ID" value="NZ_SHKY01000001.1"/>
</dbReference>
<dbReference type="Proteomes" id="UP000292564">
    <property type="component" value="Unassembled WGS sequence"/>
</dbReference>
<sequence length="198" mass="20912">MSLALTTLTEAAQQTAYALLGGMGARWRHSRGVAHRAAELAGPLGIDADLLVAAAWLHDIGYAPPAVVTGFHPLDGAGYLAARRWPPRVTGLVAHHSGAVFVAAARGLGGALAAFADEGGVVADALTYADQTVGPEGQRVTLADRRTEMLCRHGAHSWNARVDHVRWPHLRALAERVERRLAAAEPVRHARDGVAVPV</sequence>
<evidence type="ECO:0000313" key="2">
    <source>
        <dbReference type="EMBL" id="RZU48547.1"/>
    </source>
</evidence>
<organism evidence="2 3">
    <name type="scientific">Krasilnikovia cinnamomea</name>
    <dbReference type="NCBI Taxonomy" id="349313"/>
    <lineage>
        <taxon>Bacteria</taxon>
        <taxon>Bacillati</taxon>
        <taxon>Actinomycetota</taxon>
        <taxon>Actinomycetes</taxon>
        <taxon>Micromonosporales</taxon>
        <taxon>Micromonosporaceae</taxon>
        <taxon>Krasilnikovia</taxon>
    </lineage>
</organism>
<dbReference type="NCBIfam" id="TIGR00277">
    <property type="entry name" value="HDIG"/>
    <property type="match status" value="1"/>
</dbReference>
<comment type="caution">
    <text evidence="2">The sequence shown here is derived from an EMBL/GenBank/DDBJ whole genome shotgun (WGS) entry which is preliminary data.</text>
</comment>
<dbReference type="SUPFAM" id="SSF109604">
    <property type="entry name" value="HD-domain/PDEase-like"/>
    <property type="match status" value="1"/>
</dbReference>
<dbReference type="Pfam" id="PF01966">
    <property type="entry name" value="HD"/>
    <property type="match status" value="1"/>
</dbReference>
<proteinExistence type="predicted"/>
<dbReference type="GO" id="GO:0016740">
    <property type="term" value="F:transferase activity"/>
    <property type="evidence" value="ECO:0007669"/>
    <property type="project" value="UniProtKB-KW"/>
</dbReference>
<dbReference type="CDD" id="cd00077">
    <property type="entry name" value="HDc"/>
    <property type="match status" value="1"/>
</dbReference>
<dbReference type="AlphaFoldDB" id="A0A4Q7ZCZ3"/>
<dbReference type="InterPro" id="IPR006675">
    <property type="entry name" value="HDIG_dom"/>
</dbReference>
<keyword evidence="2" id="KW-0808">Transferase</keyword>
<feature type="domain" description="HD" evidence="1">
    <location>
        <begin position="26"/>
        <end position="103"/>
    </location>
</feature>
<gene>
    <name evidence="2" type="ORF">EV385_0264</name>
</gene>
<dbReference type="InterPro" id="IPR006674">
    <property type="entry name" value="HD_domain"/>
</dbReference>
<dbReference type="Gene3D" id="1.10.3210.10">
    <property type="entry name" value="Hypothetical protein af1432"/>
    <property type="match status" value="1"/>
</dbReference>
<evidence type="ECO:0000313" key="3">
    <source>
        <dbReference type="Proteomes" id="UP000292564"/>
    </source>
</evidence>
<name>A0A4Q7ZCZ3_9ACTN</name>
<protein>
    <submittedName>
        <fullName evidence="2">Putative nucleotidyltransferase with HDIG domain</fullName>
    </submittedName>
</protein>
<evidence type="ECO:0000259" key="1">
    <source>
        <dbReference type="Pfam" id="PF01966"/>
    </source>
</evidence>
<dbReference type="EMBL" id="SHKY01000001">
    <property type="protein sequence ID" value="RZU48547.1"/>
    <property type="molecule type" value="Genomic_DNA"/>
</dbReference>
<keyword evidence="3" id="KW-1185">Reference proteome</keyword>